<keyword evidence="4" id="KW-0808">Transferase</keyword>
<dbReference type="SMART" id="SM00267">
    <property type="entry name" value="GGDEF"/>
    <property type="match status" value="1"/>
</dbReference>
<dbReference type="NCBIfam" id="TIGR00254">
    <property type="entry name" value="GGDEF"/>
    <property type="match status" value="1"/>
</dbReference>
<comment type="catalytic activity">
    <reaction evidence="2">
        <text>2 GTP = 3',3'-c-di-GMP + 2 diphosphate</text>
        <dbReference type="Rhea" id="RHEA:24898"/>
        <dbReference type="ChEBI" id="CHEBI:33019"/>
        <dbReference type="ChEBI" id="CHEBI:37565"/>
        <dbReference type="ChEBI" id="CHEBI:58805"/>
        <dbReference type="EC" id="2.7.7.65"/>
    </reaction>
</comment>
<dbReference type="InterPro" id="IPR050469">
    <property type="entry name" value="Diguanylate_Cyclase"/>
</dbReference>
<dbReference type="PROSITE" id="PS50887">
    <property type="entry name" value="GGDEF"/>
    <property type="match status" value="1"/>
</dbReference>
<dbReference type="Pfam" id="PF00990">
    <property type="entry name" value="GGDEF"/>
    <property type="match status" value="1"/>
</dbReference>
<dbReference type="PANTHER" id="PTHR45138:SF9">
    <property type="entry name" value="DIGUANYLATE CYCLASE DGCM-RELATED"/>
    <property type="match status" value="1"/>
</dbReference>
<dbReference type="EC" id="2.7.7.65" evidence="1"/>
<evidence type="ECO:0000313" key="5">
    <source>
        <dbReference type="Proteomes" id="UP001595721"/>
    </source>
</evidence>
<evidence type="ECO:0000256" key="2">
    <source>
        <dbReference type="ARBA" id="ARBA00034247"/>
    </source>
</evidence>
<accession>A0ABV7R5U4</accession>
<dbReference type="RefSeq" id="WP_377745804.1">
    <property type="nucleotide sequence ID" value="NZ_JBHRXJ010000014.1"/>
</dbReference>
<name>A0ABV7R5U4_9RHOB</name>
<sequence>MNIPYTIDANAAAMIMPMHIAVSQQGRIMGAGPLIRRLLGDAQYLQEVLVADMPRFRQNPGNDVLAEFRSGRRVLMRVRGHDDLILRGHGVPICDQITLLNFGFGMALPHAIKTFSLSEADFSPSDNAIELLFMYEASRAIMGEISRTNEALEQERREAERMSVTDVLTGLLNRRGFYIECGKLAAAGGTQELAMAVLDLDLFKEVNDSLGHAAGDEVLVFVSEAIRSGVRRGDIVARVGGDEFLILISAFDSRRSLRAILERIIERIEVPIPLDGATARLSASVGVTTFSMSLGCDLADVIRLADAALYKAKAAGGGGVRMSDED</sequence>
<keyword evidence="5" id="KW-1185">Reference proteome</keyword>
<protein>
    <recommendedName>
        <fullName evidence="1">diguanylate cyclase</fullName>
        <ecNumber evidence="1">2.7.7.65</ecNumber>
    </recommendedName>
</protein>
<dbReference type="SUPFAM" id="SSF55073">
    <property type="entry name" value="Nucleotide cyclase"/>
    <property type="match status" value="1"/>
</dbReference>
<dbReference type="CDD" id="cd01949">
    <property type="entry name" value="GGDEF"/>
    <property type="match status" value="1"/>
</dbReference>
<comment type="caution">
    <text evidence="4">The sequence shown here is derived from an EMBL/GenBank/DDBJ whole genome shotgun (WGS) entry which is preliminary data.</text>
</comment>
<gene>
    <name evidence="4" type="ORF">ACFOMH_16280</name>
</gene>
<dbReference type="EMBL" id="JBHRXJ010000014">
    <property type="protein sequence ID" value="MFC3529736.1"/>
    <property type="molecule type" value="Genomic_DNA"/>
</dbReference>
<evidence type="ECO:0000313" key="4">
    <source>
        <dbReference type="EMBL" id="MFC3529736.1"/>
    </source>
</evidence>
<feature type="domain" description="GGDEF" evidence="3">
    <location>
        <begin position="191"/>
        <end position="325"/>
    </location>
</feature>
<keyword evidence="4" id="KW-0548">Nucleotidyltransferase</keyword>
<evidence type="ECO:0000256" key="1">
    <source>
        <dbReference type="ARBA" id="ARBA00012528"/>
    </source>
</evidence>
<dbReference type="GO" id="GO:0052621">
    <property type="term" value="F:diguanylate cyclase activity"/>
    <property type="evidence" value="ECO:0007669"/>
    <property type="project" value="UniProtKB-EC"/>
</dbReference>
<dbReference type="InterPro" id="IPR000160">
    <property type="entry name" value="GGDEF_dom"/>
</dbReference>
<dbReference type="PANTHER" id="PTHR45138">
    <property type="entry name" value="REGULATORY COMPONENTS OF SENSORY TRANSDUCTION SYSTEM"/>
    <property type="match status" value="1"/>
</dbReference>
<organism evidence="4 5">
    <name type="scientific">Paracoccus mangrovi</name>
    <dbReference type="NCBI Taxonomy" id="1715645"/>
    <lineage>
        <taxon>Bacteria</taxon>
        <taxon>Pseudomonadati</taxon>
        <taxon>Pseudomonadota</taxon>
        <taxon>Alphaproteobacteria</taxon>
        <taxon>Rhodobacterales</taxon>
        <taxon>Paracoccaceae</taxon>
        <taxon>Paracoccus</taxon>
    </lineage>
</organism>
<dbReference type="InterPro" id="IPR043128">
    <property type="entry name" value="Rev_trsase/Diguanyl_cyclase"/>
</dbReference>
<proteinExistence type="predicted"/>
<evidence type="ECO:0000259" key="3">
    <source>
        <dbReference type="PROSITE" id="PS50887"/>
    </source>
</evidence>
<dbReference type="Proteomes" id="UP001595721">
    <property type="component" value="Unassembled WGS sequence"/>
</dbReference>
<reference evidence="5" key="1">
    <citation type="journal article" date="2019" name="Int. J. Syst. Evol. Microbiol.">
        <title>The Global Catalogue of Microorganisms (GCM) 10K type strain sequencing project: providing services to taxonomists for standard genome sequencing and annotation.</title>
        <authorList>
            <consortium name="The Broad Institute Genomics Platform"/>
            <consortium name="The Broad Institute Genome Sequencing Center for Infectious Disease"/>
            <person name="Wu L."/>
            <person name="Ma J."/>
        </authorList>
    </citation>
    <scope>NUCLEOTIDE SEQUENCE [LARGE SCALE GENOMIC DNA]</scope>
    <source>
        <strain evidence="5">KCTC 42899</strain>
    </source>
</reference>
<dbReference type="Gene3D" id="3.30.70.270">
    <property type="match status" value="1"/>
</dbReference>
<dbReference type="InterPro" id="IPR029787">
    <property type="entry name" value="Nucleotide_cyclase"/>
</dbReference>